<dbReference type="Gene3D" id="1.20.1540.10">
    <property type="entry name" value="Rhomboid-like"/>
    <property type="match status" value="1"/>
</dbReference>
<gene>
    <name evidence="9" type="ORF">CA2015_3526</name>
</gene>
<evidence type="ECO:0000256" key="4">
    <source>
        <dbReference type="ARBA" id="ARBA00022801"/>
    </source>
</evidence>
<evidence type="ECO:0000256" key="5">
    <source>
        <dbReference type="ARBA" id="ARBA00022989"/>
    </source>
</evidence>
<keyword evidence="5 7" id="KW-1133">Transmembrane helix</keyword>
<dbReference type="STRING" id="320787.CA2015_3526"/>
<keyword evidence="6 7" id="KW-0472">Membrane</keyword>
<dbReference type="GO" id="GO:0004252">
    <property type="term" value="F:serine-type endopeptidase activity"/>
    <property type="evidence" value="ECO:0007669"/>
    <property type="project" value="InterPro"/>
</dbReference>
<comment type="similarity">
    <text evidence="2">Belongs to the peptidase S54 family.</text>
</comment>
<dbReference type="OrthoDB" id="9778341at2"/>
<evidence type="ECO:0000256" key="7">
    <source>
        <dbReference type="SAM" id="Phobius"/>
    </source>
</evidence>
<keyword evidence="3 7" id="KW-0812">Transmembrane</keyword>
<dbReference type="AlphaFoldDB" id="A0A0H4PEK4"/>
<evidence type="ECO:0000313" key="9">
    <source>
        <dbReference type="EMBL" id="AKP52906.1"/>
    </source>
</evidence>
<dbReference type="KEGG" id="camu:CA2015_3526"/>
<evidence type="ECO:0000256" key="6">
    <source>
        <dbReference type="ARBA" id="ARBA00023136"/>
    </source>
</evidence>
<feature type="transmembrane region" description="Helical" evidence="7">
    <location>
        <begin position="122"/>
        <end position="144"/>
    </location>
</feature>
<evidence type="ECO:0000256" key="1">
    <source>
        <dbReference type="ARBA" id="ARBA00004141"/>
    </source>
</evidence>
<feature type="transmembrane region" description="Helical" evidence="7">
    <location>
        <begin position="437"/>
        <end position="453"/>
    </location>
</feature>
<feature type="transmembrane region" description="Helical" evidence="7">
    <location>
        <begin position="91"/>
        <end position="110"/>
    </location>
</feature>
<dbReference type="PANTHER" id="PTHR43731:SF14">
    <property type="entry name" value="PRESENILIN-ASSOCIATED RHOMBOID-LIKE PROTEIN, MITOCHONDRIAL"/>
    <property type="match status" value="1"/>
</dbReference>
<evidence type="ECO:0000256" key="3">
    <source>
        <dbReference type="ARBA" id="ARBA00022692"/>
    </source>
</evidence>
<organism evidence="9 10">
    <name type="scientific">Cyclobacterium amurskyense</name>
    <dbReference type="NCBI Taxonomy" id="320787"/>
    <lineage>
        <taxon>Bacteria</taxon>
        <taxon>Pseudomonadati</taxon>
        <taxon>Bacteroidota</taxon>
        <taxon>Cytophagia</taxon>
        <taxon>Cytophagales</taxon>
        <taxon>Cyclobacteriaceae</taxon>
        <taxon>Cyclobacterium</taxon>
    </lineage>
</organism>
<dbReference type="Pfam" id="PF01694">
    <property type="entry name" value="Rhomboid"/>
    <property type="match status" value="1"/>
</dbReference>
<proteinExistence type="inferred from homology"/>
<dbReference type="InterPro" id="IPR022764">
    <property type="entry name" value="Peptidase_S54_rhomboid_dom"/>
</dbReference>
<reference evidence="9 10" key="1">
    <citation type="submission" date="2015-07" db="EMBL/GenBank/DDBJ databases">
        <authorList>
            <person name="Kim K.M."/>
        </authorList>
    </citation>
    <scope>NUCLEOTIDE SEQUENCE [LARGE SCALE GENOMIC DNA]</scope>
    <source>
        <strain evidence="9 10">KCTC 12363</strain>
    </source>
</reference>
<dbReference type="PANTHER" id="PTHR43731">
    <property type="entry name" value="RHOMBOID PROTEASE"/>
    <property type="match status" value="1"/>
</dbReference>
<feature type="domain" description="Peptidase S54 rhomboid" evidence="8">
    <location>
        <begin position="316"/>
        <end position="453"/>
    </location>
</feature>
<dbReference type="RefSeq" id="WP_048643077.1">
    <property type="nucleotide sequence ID" value="NZ_CP012040.1"/>
</dbReference>
<sequence length="468" mass="53331">MVNRNHFTDKFQNKSNSELQELLNSKDHVHEAKMAAKWILEDRESLPELVPSSLTEEDNNPIPDGITFFDKQTSYDKSKLKRNLIQVRKDSRLEFIMYGIMVFVAPYIAFRPGQTPLIESMSYWQAVGFFSIFLGIVAVWSFIFKGFAKIRALQTNRKKIVSARVLRVEDSFNEKNHILTLQHEHLKEYQLSKFNKAPSKHDYVRLDFSELGNQLIKLKTISEEEYVELAEKKDYETSDRKSFFEVFTSVKAERLKLTESFSLFIPKGEHFITPIVLLLNFLVFISMLIAGVDIYRPEVVDIVNWGGNAKTLTLEQGQYWRLLTSIFFHIGITHILMNSLGFLFAAALLEHNLGRKLFVFVYLTTGLLASLTSALWNEKMVSAGASGAIFGLYGFLLAKLISANEQQRKMNEGLIATIFIYVLYNLIMGLTGNIDNAAHIGGLIAGIVLGVLLKNKGRLQQLSYNDAK</sequence>
<keyword evidence="10" id="KW-1185">Reference proteome</keyword>
<evidence type="ECO:0000259" key="8">
    <source>
        <dbReference type="Pfam" id="PF01694"/>
    </source>
</evidence>
<keyword evidence="4" id="KW-0378">Hydrolase</keyword>
<feature type="transmembrane region" description="Helical" evidence="7">
    <location>
        <begin position="382"/>
        <end position="401"/>
    </location>
</feature>
<feature type="transmembrane region" description="Helical" evidence="7">
    <location>
        <begin position="271"/>
        <end position="292"/>
    </location>
</feature>
<protein>
    <submittedName>
        <fullName evidence="9">Peptidase S54, rhomboid domain protein</fullName>
    </submittedName>
</protein>
<dbReference type="GO" id="GO:0016020">
    <property type="term" value="C:membrane"/>
    <property type="evidence" value="ECO:0007669"/>
    <property type="project" value="UniProtKB-SubCell"/>
</dbReference>
<dbReference type="SUPFAM" id="SSF144091">
    <property type="entry name" value="Rhomboid-like"/>
    <property type="match status" value="1"/>
</dbReference>
<evidence type="ECO:0000313" key="10">
    <source>
        <dbReference type="Proteomes" id="UP000036520"/>
    </source>
</evidence>
<dbReference type="EMBL" id="CP012040">
    <property type="protein sequence ID" value="AKP52906.1"/>
    <property type="molecule type" value="Genomic_DNA"/>
</dbReference>
<feature type="transmembrane region" description="Helical" evidence="7">
    <location>
        <begin position="357"/>
        <end position="376"/>
    </location>
</feature>
<feature type="transmembrane region" description="Helical" evidence="7">
    <location>
        <begin position="326"/>
        <end position="345"/>
    </location>
</feature>
<dbReference type="InterPro" id="IPR050925">
    <property type="entry name" value="Rhomboid_protease_S54"/>
</dbReference>
<evidence type="ECO:0000256" key="2">
    <source>
        <dbReference type="ARBA" id="ARBA00009045"/>
    </source>
</evidence>
<comment type="subcellular location">
    <subcellularLocation>
        <location evidence="1">Membrane</location>
        <topology evidence="1">Multi-pass membrane protein</topology>
    </subcellularLocation>
</comment>
<dbReference type="InterPro" id="IPR035952">
    <property type="entry name" value="Rhomboid-like_sf"/>
</dbReference>
<dbReference type="Proteomes" id="UP000036520">
    <property type="component" value="Chromosome"/>
</dbReference>
<accession>A0A0H4PEK4</accession>
<feature type="transmembrane region" description="Helical" evidence="7">
    <location>
        <begin position="413"/>
        <end position="431"/>
    </location>
</feature>
<name>A0A0H4PEK4_9BACT</name>